<dbReference type="Proteomes" id="UP001462502">
    <property type="component" value="Unassembled WGS sequence"/>
</dbReference>
<sequence>IFKCNFFMKYREHIARARASLRLLATAEDYDQQEQFASLTAWFDYRLFSPDIRAVLLLAAYDDKARQFQHSHIDCAIPYTPRHGSDPFGNEVFARGIHRLRLMVDCVGCPYDFAMRNLFDRASAIGISQMPIAAELGLGDARDALREAWAGATLDRLYVPSNPTFKAENYTGTALQDAYLTFAAYQIRKRPHPHMALASLMFRHKVLPHQFAMERFGPDMVMKAEGHYRKAA</sequence>
<keyword evidence="2" id="KW-1185">Reference proteome</keyword>
<evidence type="ECO:0000313" key="2">
    <source>
        <dbReference type="Proteomes" id="UP001462502"/>
    </source>
</evidence>
<reference evidence="1 2" key="1">
    <citation type="submission" date="2024-05" db="EMBL/GenBank/DDBJ databases">
        <authorList>
            <person name="De Oliveira J.P."/>
            <person name="Noriler S.A."/>
            <person name="De Oliveira A.G."/>
            <person name="Sipoli D.S."/>
        </authorList>
    </citation>
    <scope>NUCLEOTIDE SEQUENCE [LARGE SCALE GENOMIC DNA]</scope>
    <source>
        <strain evidence="1 2">LABIM192</strain>
    </source>
</reference>
<gene>
    <name evidence="1" type="ORF">ABI908_24325</name>
</gene>
<dbReference type="EMBL" id="JBDXMI010000019">
    <property type="protein sequence ID" value="MEO9387226.1"/>
    <property type="molecule type" value="Genomic_DNA"/>
</dbReference>
<proteinExistence type="predicted"/>
<name>A0ABV0J104_9NEIS</name>
<accession>A0ABV0J104</accession>
<feature type="non-terminal residue" evidence="1">
    <location>
        <position position="1"/>
    </location>
</feature>
<evidence type="ECO:0000313" key="1">
    <source>
        <dbReference type="EMBL" id="MEO9387226.1"/>
    </source>
</evidence>
<protein>
    <submittedName>
        <fullName evidence="1">Uncharacterized protein</fullName>
    </submittedName>
</protein>
<comment type="caution">
    <text evidence="1">The sequence shown here is derived from an EMBL/GenBank/DDBJ whole genome shotgun (WGS) entry which is preliminary data.</text>
</comment>
<dbReference type="RefSeq" id="WP_347950203.1">
    <property type="nucleotide sequence ID" value="NZ_JBDXMI010000019.1"/>
</dbReference>
<organism evidence="1 2">
    <name type="scientific">Chromobacterium phragmitis</name>
    <dbReference type="NCBI Taxonomy" id="2202141"/>
    <lineage>
        <taxon>Bacteria</taxon>
        <taxon>Pseudomonadati</taxon>
        <taxon>Pseudomonadota</taxon>
        <taxon>Betaproteobacteria</taxon>
        <taxon>Neisseriales</taxon>
        <taxon>Chromobacteriaceae</taxon>
        <taxon>Chromobacterium</taxon>
    </lineage>
</organism>